<evidence type="ECO:0000313" key="3">
    <source>
        <dbReference type="EMBL" id="VEH16592.1"/>
    </source>
</evidence>
<keyword evidence="2" id="KW-0812">Transmembrane</keyword>
<evidence type="ECO:0000313" key="4">
    <source>
        <dbReference type="Proteomes" id="UP000274578"/>
    </source>
</evidence>
<evidence type="ECO:0000256" key="1">
    <source>
        <dbReference type="SAM" id="MobiDB-lite"/>
    </source>
</evidence>
<dbReference type="EMBL" id="LR134384">
    <property type="protein sequence ID" value="VEH16592.1"/>
    <property type="molecule type" value="Genomic_DNA"/>
</dbReference>
<reference evidence="3 4" key="1">
    <citation type="submission" date="2018-12" db="EMBL/GenBank/DDBJ databases">
        <authorList>
            <consortium name="Pathogen Informatics"/>
        </authorList>
    </citation>
    <scope>NUCLEOTIDE SEQUENCE [LARGE SCALE GENOMIC DNA]</scope>
    <source>
        <strain evidence="3 4">NCTC13071</strain>
    </source>
</reference>
<name>A0A3S4X3T4_9BACT</name>
<dbReference type="GeneID" id="85013355"/>
<dbReference type="Proteomes" id="UP000274578">
    <property type="component" value="Chromosome 1"/>
</dbReference>
<keyword evidence="2" id="KW-0472">Membrane</keyword>
<feature type="region of interest" description="Disordered" evidence="1">
    <location>
        <begin position="262"/>
        <end position="356"/>
    </location>
</feature>
<gene>
    <name evidence="3" type="ORF">NCTC13071_02630</name>
</gene>
<dbReference type="KEGG" id="poc:NCTC13071_02630"/>
<sequence length="356" mass="40808">MHINWKKTIIVTSDMLIAVYLLLAFTAFDKPEETARLCTKVNINIQDEATNGFINTREIKARLEKEQLYPLEKPMKYVNLRKMEETLKGSPFVKTAECYKTQAGDVNITLTQRMPVVRIKGANGDDYYLDDNDCIMPNSHYTSDLIIATGNINKWFATNYISPLSKELMSNELWCNQIEQINVLPDLGIELIPRVGNHIIYIGQLPYYKNKKKRQTAVADFVDKKMERLEKFYKYGLSQAGWNRYSYINLEFDNQIICKRKDGKREEKEGVDEALAVSDVIGSTDQKPESGQKTEQSAVSAPTKKKAEAKQPEPKKSETTTDKKNGKTENKKPKSTDKTEKSAPKTKEKKKQKLNR</sequence>
<dbReference type="RefSeq" id="WP_018920548.1">
    <property type="nucleotide sequence ID" value="NZ_LR134384.1"/>
</dbReference>
<dbReference type="AlphaFoldDB" id="A0A3S4X3T4"/>
<accession>A0A3S4X3T4</accession>
<feature type="transmembrane region" description="Helical" evidence="2">
    <location>
        <begin position="9"/>
        <end position="28"/>
    </location>
</feature>
<organism evidence="3 4">
    <name type="scientific">Segatella oris</name>
    <dbReference type="NCBI Taxonomy" id="28135"/>
    <lineage>
        <taxon>Bacteria</taxon>
        <taxon>Pseudomonadati</taxon>
        <taxon>Bacteroidota</taxon>
        <taxon>Bacteroidia</taxon>
        <taxon>Bacteroidales</taxon>
        <taxon>Prevotellaceae</taxon>
        <taxon>Segatella</taxon>
    </lineage>
</organism>
<protein>
    <recommendedName>
        <fullName evidence="5">Cell division protein FtsQ</fullName>
    </recommendedName>
</protein>
<keyword evidence="2" id="KW-1133">Transmembrane helix</keyword>
<feature type="compositionally biased region" description="Basic residues" evidence="1">
    <location>
        <begin position="347"/>
        <end position="356"/>
    </location>
</feature>
<evidence type="ECO:0000256" key="2">
    <source>
        <dbReference type="SAM" id="Phobius"/>
    </source>
</evidence>
<evidence type="ECO:0008006" key="5">
    <source>
        <dbReference type="Google" id="ProtNLM"/>
    </source>
</evidence>
<feature type="compositionally biased region" description="Basic and acidic residues" evidence="1">
    <location>
        <begin position="305"/>
        <end position="346"/>
    </location>
</feature>
<proteinExistence type="predicted"/>